<comment type="caution">
    <text evidence="3">The sequence shown here is derived from an EMBL/GenBank/DDBJ whole genome shotgun (WGS) entry which is preliminary data.</text>
</comment>
<dbReference type="EMBL" id="JARESE010000008">
    <property type="protein sequence ID" value="MDE8650700.1"/>
    <property type="molecule type" value="Genomic_DNA"/>
</dbReference>
<evidence type="ECO:0000313" key="4">
    <source>
        <dbReference type="Proteomes" id="UP001216253"/>
    </source>
</evidence>
<dbReference type="RefSeq" id="WP_275226783.1">
    <property type="nucleotide sequence ID" value="NZ_JARESE010000008.1"/>
</dbReference>
<dbReference type="Pfam" id="PF01609">
    <property type="entry name" value="DDE_Tnp_1"/>
    <property type="match status" value="1"/>
</dbReference>
<name>A0ABT5WKY3_9SPHN</name>
<sequence length="260" mass="29536">MSRGDLTEAEWRVLKDLLPIEPENRGRGRRPEQNRSIINGILWRLRCGAPWRDVPPKYGSWNTIYRRFRRWSEAGVWETVAVTLAEIMADSGHYSIDSTTVRAHVSAAGRKRGTHRRALGRSRGGFTSKLHCLADALGRPLAFHLTVGEAADCKAYDALISLPERKPDALLADKGYDADAIRADLAERKIEAVIPGKSNRRVKIEHDRALYKQRNRIERMFGHLKINRAIATRYDQLASSFLGMVHIATARYWLKFVHAA</sequence>
<feature type="domain" description="Transposase IS4-like" evidence="1">
    <location>
        <begin position="93"/>
        <end position="251"/>
    </location>
</feature>
<protein>
    <submittedName>
        <fullName evidence="3">IS5 family transposase</fullName>
    </submittedName>
</protein>
<gene>
    <name evidence="3" type="ORF">PYV00_03075</name>
</gene>
<keyword evidence="4" id="KW-1185">Reference proteome</keyword>
<accession>A0ABT5WKY3</accession>
<dbReference type="Pfam" id="PF13340">
    <property type="entry name" value="DUF4096"/>
    <property type="match status" value="1"/>
</dbReference>
<dbReference type="PANTHER" id="PTHR30007">
    <property type="entry name" value="PHP DOMAIN PROTEIN"/>
    <property type="match status" value="1"/>
</dbReference>
<feature type="domain" description="Insertion element IS402-like" evidence="2">
    <location>
        <begin position="6"/>
        <end position="80"/>
    </location>
</feature>
<evidence type="ECO:0000259" key="2">
    <source>
        <dbReference type="Pfam" id="PF13340"/>
    </source>
</evidence>
<dbReference type="NCBIfam" id="NF033580">
    <property type="entry name" value="transpos_IS5_3"/>
    <property type="match status" value="1"/>
</dbReference>
<dbReference type="PANTHER" id="PTHR30007:SF1">
    <property type="entry name" value="BLR1914 PROTEIN"/>
    <property type="match status" value="1"/>
</dbReference>
<organism evidence="3 4">
    <name type="scientific">Novosphingobium album</name>
    <name type="common">ex Liu et al. 2023</name>
    <dbReference type="NCBI Taxonomy" id="3031130"/>
    <lineage>
        <taxon>Bacteria</taxon>
        <taxon>Pseudomonadati</taxon>
        <taxon>Pseudomonadota</taxon>
        <taxon>Alphaproteobacteria</taxon>
        <taxon>Sphingomonadales</taxon>
        <taxon>Sphingomonadaceae</taxon>
        <taxon>Novosphingobium</taxon>
    </lineage>
</organism>
<evidence type="ECO:0000259" key="1">
    <source>
        <dbReference type="Pfam" id="PF01609"/>
    </source>
</evidence>
<dbReference type="InterPro" id="IPR025161">
    <property type="entry name" value="IS402-like_dom"/>
</dbReference>
<dbReference type="Proteomes" id="UP001216253">
    <property type="component" value="Unassembled WGS sequence"/>
</dbReference>
<proteinExistence type="predicted"/>
<dbReference type="InterPro" id="IPR002559">
    <property type="entry name" value="Transposase_11"/>
</dbReference>
<evidence type="ECO:0000313" key="3">
    <source>
        <dbReference type="EMBL" id="MDE8650700.1"/>
    </source>
</evidence>
<reference evidence="3 4" key="1">
    <citation type="submission" date="2023-03" db="EMBL/GenBank/DDBJ databases">
        <title>NovoSphingobium album sp. nov. isolated from polycyclic aromatic hydrocarbons- and heavy-metal polluted soil.</title>
        <authorList>
            <person name="Liu Z."/>
            <person name="Wang K."/>
        </authorList>
    </citation>
    <scope>NUCLEOTIDE SEQUENCE [LARGE SCALE GENOMIC DNA]</scope>
    <source>
        <strain evidence="3 4">H3SJ31-1</strain>
    </source>
</reference>